<dbReference type="EMBL" id="CAEKDK010000003">
    <property type="protein sequence ID" value="CAB4274116.1"/>
    <property type="molecule type" value="Genomic_DNA"/>
</dbReference>
<accession>A0A6J5UCD4</accession>
<sequence>MALLVFMGLMAHPVGQVVCGIGEEKRKMCCAKVQVKIAQYANTPSWVRGSSSPPSIPPELAMLSPTTVLHGLQR</sequence>
<reference evidence="5" key="1">
    <citation type="journal article" date="2020" name="Genome Biol.">
        <title>Gamete binning: chromosome-level and haplotype-resolved genome assembly enabled by high-throughput single-cell sequencing of gamete genomes.</title>
        <authorList>
            <person name="Campoy J.A."/>
            <person name="Sun H."/>
            <person name="Goel M."/>
            <person name="Jiao W.-B."/>
            <person name="Folz-Donahue K."/>
            <person name="Wang N."/>
            <person name="Rubio M."/>
            <person name="Liu C."/>
            <person name="Kukat C."/>
            <person name="Ruiz D."/>
            <person name="Huettel B."/>
            <person name="Schneeberger K."/>
        </authorList>
    </citation>
    <scope>NUCLEOTIDE SEQUENCE [LARGE SCALE GENOMIC DNA]</scope>
    <source>
        <strain evidence="5">cv. Rojo Pasion</strain>
    </source>
</reference>
<evidence type="ECO:0000313" key="3">
    <source>
        <dbReference type="EMBL" id="CAB4304590.1"/>
    </source>
</evidence>
<reference evidence="2 4" key="2">
    <citation type="submission" date="2020-05" db="EMBL/GenBank/DDBJ databases">
        <authorList>
            <person name="Campoy J."/>
            <person name="Schneeberger K."/>
            <person name="Spophaly S."/>
        </authorList>
    </citation>
    <scope>NUCLEOTIDE SEQUENCE [LARGE SCALE GENOMIC DNA]</scope>
    <source>
        <strain evidence="2">PruArmRojPasFocal</strain>
    </source>
</reference>
<evidence type="ECO:0000313" key="4">
    <source>
        <dbReference type="Proteomes" id="UP000507222"/>
    </source>
</evidence>
<evidence type="ECO:0000313" key="5">
    <source>
        <dbReference type="Proteomes" id="UP000507245"/>
    </source>
</evidence>
<keyword evidence="5" id="KW-1185">Reference proteome</keyword>
<feature type="signal peptide" evidence="1">
    <location>
        <begin position="1"/>
        <end position="16"/>
    </location>
</feature>
<name>A0A6J5UCD4_PRUAR</name>
<keyword evidence="1" id="KW-0732">Signal</keyword>
<proteinExistence type="predicted"/>
<gene>
    <name evidence="2" type="ORF">CURHAP_LOCUS22518</name>
    <name evidence="3" type="ORF">ORAREDHAP_LOCUS22270</name>
</gene>
<feature type="chain" id="PRO_5036181761" description="Secreted protein" evidence="1">
    <location>
        <begin position="17"/>
        <end position="74"/>
    </location>
</feature>
<dbReference type="EMBL" id="CAEKKB010000003">
    <property type="protein sequence ID" value="CAB4304590.1"/>
    <property type="molecule type" value="Genomic_DNA"/>
</dbReference>
<dbReference type="Proteomes" id="UP000507222">
    <property type="component" value="Unassembled WGS sequence"/>
</dbReference>
<dbReference type="AlphaFoldDB" id="A0A6J5UCD4"/>
<protein>
    <recommendedName>
        <fullName evidence="6">Secreted protein</fullName>
    </recommendedName>
</protein>
<evidence type="ECO:0000256" key="1">
    <source>
        <dbReference type="SAM" id="SignalP"/>
    </source>
</evidence>
<evidence type="ECO:0000313" key="2">
    <source>
        <dbReference type="EMBL" id="CAB4274116.1"/>
    </source>
</evidence>
<dbReference type="Proteomes" id="UP000507245">
    <property type="component" value="Unassembled WGS sequence"/>
</dbReference>
<organism evidence="2 4">
    <name type="scientific">Prunus armeniaca</name>
    <name type="common">Apricot</name>
    <name type="synonym">Armeniaca vulgaris</name>
    <dbReference type="NCBI Taxonomy" id="36596"/>
    <lineage>
        <taxon>Eukaryota</taxon>
        <taxon>Viridiplantae</taxon>
        <taxon>Streptophyta</taxon>
        <taxon>Embryophyta</taxon>
        <taxon>Tracheophyta</taxon>
        <taxon>Spermatophyta</taxon>
        <taxon>Magnoliopsida</taxon>
        <taxon>eudicotyledons</taxon>
        <taxon>Gunneridae</taxon>
        <taxon>Pentapetalae</taxon>
        <taxon>rosids</taxon>
        <taxon>fabids</taxon>
        <taxon>Rosales</taxon>
        <taxon>Rosaceae</taxon>
        <taxon>Amygdaloideae</taxon>
        <taxon>Amygdaleae</taxon>
        <taxon>Prunus</taxon>
    </lineage>
</organism>
<evidence type="ECO:0008006" key="6">
    <source>
        <dbReference type="Google" id="ProtNLM"/>
    </source>
</evidence>